<comment type="caution">
    <text evidence="1">The sequence shown here is derived from an EMBL/GenBank/DDBJ whole genome shotgun (WGS) entry which is preliminary data.</text>
</comment>
<gene>
    <name evidence="1" type="ORF">QWJ08_14780</name>
</gene>
<proteinExistence type="predicted"/>
<evidence type="ECO:0000313" key="2">
    <source>
        <dbReference type="Proteomes" id="UP001169719"/>
    </source>
</evidence>
<accession>A0ABT7Y3I9</accession>
<organism evidence="1 2">
    <name type="scientific">Vibrio agarivorans</name>
    <dbReference type="NCBI Taxonomy" id="153622"/>
    <lineage>
        <taxon>Bacteria</taxon>
        <taxon>Pseudomonadati</taxon>
        <taxon>Pseudomonadota</taxon>
        <taxon>Gammaproteobacteria</taxon>
        <taxon>Vibrionales</taxon>
        <taxon>Vibrionaceae</taxon>
        <taxon>Vibrio</taxon>
    </lineage>
</organism>
<evidence type="ECO:0000313" key="1">
    <source>
        <dbReference type="EMBL" id="MDN2482603.1"/>
    </source>
</evidence>
<dbReference type="InterPro" id="IPR021388">
    <property type="entry name" value="DUF3024"/>
</dbReference>
<sequence length="118" mass="13781">MSLVNLLQRQVETRASTVCHNRNRNLPVDLGVSCFEAIPNGVEFIKRHYLLDSKYSDYAIGVARIIWNHDTSLWELHVPNEQPSNDILNWILYPYLSCSSDLTALIREVEKDPKDYFW</sequence>
<dbReference type="Pfam" id="PF11225">
    <property type="entry name" value="DUF3024"/>
    <property type="match status" value="1"/>
</dbReference>
<reference evidence="1" key="1">
    <citation type="submission" date="2024-05" db="EMBL/GenBank/DDBJ databases">
        <title>Genome Sequences of Four Agar- Degrading Marine Bacteria.</title>
        <authorList>
            <person name="Phillips E.K."/>
            <person name="Shaffer J.C."/>
            <person name="Henson M.W."/>
            <person name="Temperton B."/>
            <person name="Thrash C.J."/>
            <person name="Martin M.O."/>
        </authorList>
    </citation>
    <scope>NUCLEOTIDE SEQUENCE</scope>
    <source>
        <strain evidence="1">EKP203</strain>
    </source>
</reference>
<dbReference type="Proteomes" id="UP001169719">
    <property type="component" value="Unassembled WGS sequence"/>
</dbReference>
<dbReference type="EMBL" id="JAUEOZ010000002">
    <property type="protein sequence ID" value="MDN2482603.1"/>
    <property type="molecule type" value="Genomic_DNA"/>
</dbReference>
<name>A0ABT7Y3I9_9VIBR</name>
<protein>
    <submittedName>
        <fullName evidence="1">DUF3024 domain-containing protein</fullName>
    </submittedName>
</protein>
<keyword evidence="2" id="KW-1185">Reference proteome</keyword>
<dbReference type="RefSeq" id="WP_264876045.1">
    <property type="nucleotide sequence ID" value="NZ_BLAT01000002.1"/>
</dbReference>